<keyword evidence="1" id="KW-0418">Kinase</keyword>
<name>K2F9C7_9BACT</name>
<organism evidence="1">
    <name type="scientific">uncultured bacterium</name>
    <name type="common">gcode 4</name>
    <dbReference type="NCBI Taxonomy" id="1234023"/>
    <lineage>
        <taxon>Bacteria</taxon>
        <taxon>environmental samples</taxon>
    </lineage>
</organism>
<gene>
    <name evidence="1" type="ORF">ACD_3C00170G0002</name>
</gene>
<dbReference type="InterPro" id="IPR017437">
    <property type="entry name" value="ATP-NAD_kinase_PpnK-typ_C"/>
</dbReference>
<dbReference type="GO" id="GO:0019674">
    <property type="term" value="P:NAD+ metabolic process"/>
    <property type="evidence" value="ECO:0007669"/>
    <property type="project" value="InterPro"/>
</dbReference>
<dbReference type="EMBL" id="AMFJ01000444">
    <property type="protein sequence ID" value="EKE27686.1"/>
    <property type="molecule type" value="Genomic_DNA"/>
</dbReference>
<accession>K2F9C7</accession>
<dbReference type="Gene3D" id="3.40.50.10330">
    <property type="entry name" value="Probable inorganic polyphosphate/atp-NAD kinase, domain 1"/>
    <property type="match status" value="1"/>
</dbReference>
<evidence type="ECO:0000313" key="1">
    <source>
        <dbReference type="EMBL" id="EKE27686.1"/>
    </source>
</evidence>
<protein>
    <submittedName>
        <fullName evidence="1">Putative kinase</fullName>
    </submittedName>
</protein>
<dbReference type="InterPro" id="IPR017438">
    <property type="entry name" value="ATP-NAD_kinase_N"/>
</dbReference>
<comment type="caution">
    <text evidence="1">The sequence shown here is derived from an EMBL/GenBank/DDBJ whole genome shotgun (WGS) entry which is preliminary data.</text>
</comment>
<dbReference type="SUPFAM" id="SSF111331">
    <property type="entry name" value="NAD kinase/diacylglycerol kinase-like"/>
    <property type="match status" value="1"/>
</dbReference>
<dbReference type="GO" id="GO:0003951">
    <property type="term" value="F:NAD+ kinase activity"/>
    <property type="evidence" value="ECO:0007669"/>
    <property type="project" value="InterPro"/>
</dbReference>
<reference evidence="1" key="1">
    <citation type="journal article" date="2012" name="Science">
        <title>Fermentation, hydrogen, and sulfur metabolism in multiple uncultivated bacterial phyla.</title>
        <authorList>
            <person name="Wrighton K.C."/>
            <person name="Thomas B.C."/>
            <person name="Sharon I."/>
            <person name="Miller C.S."/>
            <person name="Castelle C.J."/>
            <person name="VerBerkmoes N.C."/>
            <person name="Wilkins M.J."/>
            <person name="Hettich R.L."/>
            <person name="Lipton M.S."/>
            <person name="Williams K.H."/>
            <person name="Long P.E."/>
            <person name="Banfield J.F."/>
        </authorList>
    </citation>
    <scope>NUCLEOTIDE SEQUENCE [LARGE SCALE GENOMIC DNA]</scope>
</reference>
<dbReference type="InterPro" id="IPR016064">
    <property type="entry name" value="NAD/diacylglycerol_kinase_sf"/>
</dbReference>
<proteinExistence type="predicted"/>
<sequence length="268" mass="31664">MKTIQSWNATILVDEFSFKSKPEIAEFIKSDEIKKIISAIPEKFYMVLWWDGSMLRAIQSTFKDNIPYLWINFWSKWFLLNERWFKINDWETFRTMRYPMLDIEVDTWNGKLHHTAFNEAQIKTAWGHMVDLNLQIWDYCKIRLKWDWLIISTPAGSTGYNISAWGPVLPHTSPSFIATPLLIFEPRNIKPIVLESDKKIIITNNNERWYELSVYADATPVIEKTNKDITITIKKHIKSVKLLIAESNMPIWNAKIFREQGFVNVTDK</sequence>
<dbReference type="Gene3D" id="2.60.200.30">
    <property type="entry name" value="Probable inorganic polyphosphate/atp-NAD kinase, domain 2"/>
    <property type="match status" value="1"/>
</dbReference>
<keyword evidence="1" id="KW-0808">Transferase</keyword>
<dbReference type="Pfam" id="PF20143">
    <property type="entry name" value="NAD_kinase_C"/>
    <property type="match status" value="1"/>
</dbReference>
<dbReference type="AlphaFoldDB" id="K2F9C7"/>